<dbReference type="InterPro" id="IPR050319">
    <property type="entry name" value="ABC_transp_ATP-bind"/>
</dbReference>
<dbReference type="RefSeq" id="WP_140906399.1">
    <property type="nucleotide sequence ID" value="NZ_JBHTMD010000040.1"/>
</dbReference>
<evidence type="ECO:0000256" key="1">
    <source>
        <dbReference type="ARBA" id="ARBA00004417"/>
    </source>
</evidence>
<keyword evidence="15" id="KW-1185">Reference proteome</keyword>
<keyword evidence="3" id="KW-0813">Transport</keyword>
<dbReference type="Proteomes" id="UP000315388">
    <property type="component" value="Unassembled WGS sequence"/>
</dbReference>
<evidence type="ECO:0000256" key="5">
    <source>
        <dbReference type="ARBA" id="ARBA00022519"/>
    </source>
</evidence>
<keyword evidence="8" id="KW-0571">Peptide transport</keyword>
<evidence type="ECO:0000256" key="2">
    <source>
        <dbReference type="ARBA" id="ARBA00005417"/>
    </source>
</evidence>
<dbReference type="CDD" id="cd03257">
    <property type="entry name" value="ABC_NikE_OppD_transporters"/>
    <property type="match status" value="2"/>
</dbReference>
<feature type="domain" description="ABC transporter" evidence="13">
    <location>
        <begin position="286"/>
        <end position="539"/>
    </location>
</feature>
<keyword evidence="5" id="KW-0997">Cell inner membrane</keyword>
<evidence type="ECO:0000313" key="15">
    <source>
        <dbReference type="Proteomes" id="UP000315388"/>
    </source>
</evidence>
<dbReference type="InterPro" id="IPR027417">
    <property type="entry name" value="P-loop_NTPase"/>
</dbReference>
<organism evidence="14 15">
    <name type="scientific">Brucella gallinifaecis</name>
    <dbReference type="NCBI Taxonomy" id="215590"/>
    <lineage>
        <taxon>Bacteria</taxon>
        <taxon>Pseudomonadati</taxon>
        <taxon>Pseudomonadota</taxon>
        <taxon>Alphaproteobacteria</taxon>
        <taxon>Hyphomicrobiales</taxon>
        <taxon>Brucellaceae</taxon>
        <taxon>Brucella/Ochrobactrum group</taxon>
        <taxon>Brucella</taxon>
    </lineage>
</organism>
<accession>A0A502BI69</accession>
<dbReference type="EMBL" id="VEWJ01000028">
    <property type="protein sequence ID" value="TPF73884.1"/>
    <property type="molecule type" value="Genomic_DNA"/>
</dbReference>
<evidence type="ECO:0000256" key="6">
    <source>
        <dbReference type="ARBA" id="ARBA00022741"/>
    </source>
</evidence>
<evidence type="ECO:0000256" key="3">
    <source>
        <dbReference type="ARBA" id="ARBA00022448"/>
    </source>
</evidence>
<sequence>MHEVSSKEPVAVLTVRNLQVDFPVAGHFFHAVNRVSFDIHAGEVLGMIGESGAGKSMTGSAITRLLDAPGYVAGGEIYLKGQRIDNLPDKELAALRGKNIGTVFQDPLSSLNPLYTIGRQLIETIRRHLFLPQSAARKRAIELLTEVGILDAERRLDAYPHEFSGGMRQRVVIALAIAADPELLIADEPTSALDVSVQAQIVALLKKLCVERGLAVLLITHDMGVVAEIADRVVVLHHGRAVEAGSVRDVIQTPREDYTRKLIAATPSIYQKNLRNRSQSSAEEILRVENLAHDFRIGSSGFFFWKHGKGQNKFRAVNDVSFHIREGETYALVGESGSGKSTIARIVAGLLPLGEGQVRVNGADRSDKAFAGHNGAVQMIFQDPYASLNPHWRVGDIIAEPIRRLKLERDPLVVKARVSDLLDKVKLPQDSVHRYPHEFSGGQRQRIAIARALASRPRFIICDEPTSALDVSVQAQVLNLMTSLQAEFNLTYLLISHNLAVVRQMADRVGILRHGVLVEQGEVEGIFENPTHAYTKMLINAVPDVHEALARRNLS</sequence>
<comment type="function">
    <text evidence="12">Probably part of an ABC transporter complex that could be involved in peptide import. Probably responsible for energy coupling to the transport system.</text>
</comment>
<evidence type="ECO:0000256" key="11">
    <source>
        <dbReference type="ARBA" id="ARBA00023136"/>
    </source>
</evidence>
<keyword evidence="11" id="KW-0472">Membrane</keyword>
<keyword evidence="7 14" id="KW-0067">ATP-binding</keyword>
<dbReference type="NCBIfam" id="NF007739">
    <property type="entry name" value="PRK10419.1"/>
    <property type="match status" value="2"/>
</dbReference>
<dbReference type="GO" id="GO:0015031">
    <property type="term" value="P:protein transport"/>
    <property type="evidence" value="ECO:0007669"/>
    <property type="project" value="UniProtKB-KW"/>
</dbReference>
<dbReference type="SUPFAM" id="SSF52540">
    <property type="entry name" value="P-loop containing nucleoside triphosphate hydrolases"/>
    <property type="match status" value="2"/>
</dbReference>
<comment type="subcellular location">
    <subcellularLocation>
        <location evidence="1">Cell inner membrane</location>
        <topology evidence="1">Peripheral membrane protein</topology>
    </subcellularLocation>
</comment>
<gene>
    <name evidence="14" type="ORF">FHY56_17475</name>
</gene>
<dbReference type="InterPro" id="IPR017871">
    <property type="entry name" value="ABC_transporter-like_CS"/>
</dbReference>
<dbReference type="Pfam" id="PF08352">
    <property type="entry name" value="oligo_HPY"/>
    <property type="match status" value="2"/>
</dbReference>
<dbReference type="InterPro" id="IPR003439">
    <property type="entry name" value="ABC_transporter-like_ATP-bd"/>
</dbReference>
<dbReference type="PROSITE" id="PS00211">
    <property type="entry name" value="ABC_TRANSPORTER_1"/>
    <property type="match status" value="2"/>
</dbReference>
<dbReference type="NCBIfam" id="NF008453">
    <property type="entry name" value="PRK11308.1"/>
    <property type="match status" value="2"/>
</dbReference>
<name>A0A502BI69_9HYPH</name>
<keyword evidence="10" id="KW-1278">Translocase</keyword>
<keyword evidence="6" id="KW-0547">Nucleotide-binding</keyword>
<evidence type="ECO:0000256" key="4">
    <source>
        <dbReference type="ARBA" id="ARBA00022475"/>
    </source>
</evidence>
<dbReference type="SMART" id="SM00382">
    <property type="entry name" value="AAA"/>
    <property type="match status" value="2"/>
</dbReference>
<reference evidence="14 15" key="1">
    <citation type="journal article" date="2003" name="Int. J. Syst. Evol. Microbiol.">
        <title>Towards a standardized format for the description of a novel species (of an established genus): Ochrobactrum gallinifaecis sp. nov.</title>
        <authorList>
            <person name="Kampfer P."/>
            <person name="Buczolits S."/>
            <person name="Albrecht A."/>
            <person name="Busse H.J."/>
            <person name="Stackebrandt E."/>
        </authorList>
    </citation>
    <scope>NUCLEOTIDE SEQUENCE [LARGE SCALE GENOMIC DNA]</scope>
    <source>
        <strain evidence="14 15">ISO 196</strain>
    </source>
</reference>
<evidence type="ECO:0000313" key="14">
    <source>
        <dbReference type="EMBL" id="TPF73884.1"/>
    </source>
</evidence>
<dbReference type="PANTHER" id="PTHR43776">
    <property type="entry name" value="TRANSPORT ATP-BINDING PROTEIN"/>
    <property type="match status" value="1"/>
</dbReference>
<dbReference type="GO" id="GO:0005524">
    <property type="term" value="F:ATP binding"/>
    <property type="evidence" value="ECO:0007669"/>
    <property type="project" value="UniProtKB-KW"/>
</dbReference>
<dbReference type="Gene3D" id="3.40.50.300">
    <property type="entry name" value="P-loop containing nucleotide triphosphate hydrolases"/>
    <property type="match status" value="2"/>
</dbReference>
<evidence type="ECO:0000256" key="10">
    <source>
        <dbReference type="ARBA" id="ARBA00022967"/>
    </source>
</evidence>
<keyword evidence="9" id="KW-0653">Protein transport</keyword>
<dbReference type="Pfam" id="PF00005">
    <property type="entry name" value="ABC_tran"/>
    <property type="match status" value="2"/>
</dbReference>
<evidence type="ECO:0000256" key="12">
    <source>
        <dbReference type="ARBA" id="ARBA00025070"/>
    </source>
</evidence>
<evidence type="ECO:0000259" key="13">
    <source>
        <dbReference type="PROSITE" id="PS50893"/>
    </source>
</evidence>
<evidence type="ECO:0000256" key="7">
    <source>
        <dbReference type="ARBA" id="ARBA00022840"/>
    </source>
</evidence>
<evidence type="ECO:0000256" key="8">
    <source>
        <dbReference type="ARBA" id="ARBA00022856"/>
    </source>
</evidence>
<dbReference type="OrthoDB" id="9802264at2"/>
<dbReference type="GO" id="GO:0015833">
    <property type="term" value="P:peptide transport"/>
    <property type="evidence" value="ECO:0007669"/>
    <property type="project" value="UniProtKB-KW"/>
</dbReference>
<dbReference type="PANTHER" id="PTHR43776:SF7">
    <property type="entry name" value="D,D-DIPEPTIDE TRANSPORT ATP-BINDING PROTEIN DDPF-RELATED"/>
    <property type="match status" value="1"/>
</dbReference>
<proteinExistence type="inferred from homology"/>
<dbReference type="GO" id="GO:0005886">
    <property type="term" value="C:plasma membrane"/>
    <property type="evidence" value="ECO:0007669"/>
    <property type="project" value="UniProtKB-SubCell"/>
</dbReference>
<dbReference type="PROSITE" id="PS50893">
    <property type="entry name" value="ABC_TRANSPORTER_2"/>
    <property type="match status" value="2"/>
</dbReference>
<dbReference type="GO" id="GO:0055085">
    <property type="term" value="P:transmembrane transport"/>
    <property type="evidence" value="ECO:0007669"/>
    <property type="project" value="UniProtKB-ARBA"/>
</dbReference>
<dbReference type="AlphaFoldDB" id="A0A502BI69"/>
<dbReference type="GO" id="GO:0016887">
    <property type="term" value="F:ATP hydrolysis activity"/>
    <property type="evidence" value="ECO:0007669"/>
    <property type="project" value="InterPro"/>
</dbReference>
<comment type="similarity">
    <text evidence="2">Belongs to the ABC transporter superfamily.</text>
</comment>
<keyword evidence="4" id="KW-1003">Cell membrane</keyword>
<evidence type="ECO:0000256" key="9">
    <source>
        <dbReference type="ARBA" id="ARBA00022927"/>
    </source>
</evidence>
<feature type="domain" description="ABC transporter" evidence="13">
    <location>
        <begin position="15"/>
        <end position="263"/>
    </location>
</feature>
<dbReference type="InterPro" id="IPR013563">
    <property type="entry name" value="Oligopep_ABC_C"/>
</dbReference>
<protein>
    <submittedName>
        <fullName evidence="14">ABC transporter ATP-binding protein</fullName>
    </submittedName>
</protein>
<dbReference type="InterPro" id="IPR003593">
    <property type="entry name" value="AAA+_ATPase"/>
</dbReference>
<comment type="caution">
    <text evidence="14">The sequence shown here is derived from an EMBL/GenBank/DDBJ whole genome shotgun (WGS) entry which is preliminary data.</text>
</comment>
<dbReference type="FunFam" id="3.40.50.300:FF:000016">
    <property type="entry name" value="Oligopeptide ABC transporter ATP-binding component"/>
    <property type="match status" value="1"/>
</dbReference>